<feature type="region of interest" description="Disordered" evidence="1">
    <location>
        <begin position="292"/>
        <end position="315"/>
    </location>
</feature>
<organism evidence="2 3">
    <name type="scientific">Ilex paraguariensis</name>
    <name type="common">yerba mate</name>
    <dbReference type="NCBI Taxonomy" id="185542"/>
    <lineage>
        <taxon>Eukaryota</taxon>
        <taxon>Viridiplantae</taxon>
        <taxon>Streptophyta</taxon>
        <taxon>Embryophyta</taxon>
        <taxon>Tracheophyta</taxon>
        <taxon>Spermatophyta</taxon>
        <taxon>Magnoliopsida</taxon>
        <taxon>eudicotyledons</taxon>
        <taxon>Gunneridae</taxon>
        <taxon>Pentapetalae</taxon>
        <taxon>asterids</taxon>
        <taxon>campanulids</taxon>
        <taxon>Aquifoliales</taxon>
        <taxon>Aquifoliaceae</taxon>
        <taxon>Ilex</taxon>
    </lineage>
</organism>
<gene>
    <name evidence="2" type="ORF">ILEXP_LOCUS46209</name>
</gene>
<feature type="compositionally biased region" description="Polar residues" evidence="1">
    <location>
        <begin position="297"/>
        <end position="307"/>
    </location>
</feature>
<feature type="compositionally biased region" description="Polar residues" evidence="1">
    <location>
        <begin position="626"/>
        <end position="654"/>
    </location>
</feature>
<proteinExistence type="predicted"/>
<feature type="compositionally biased region" description="Basic and acidic residues" evidence="1">
    <location>
        <begin position="660"/>
        <end position="673"/>
    </location>
</feature>
<evidence type="ECO:0000313" key="3">
    <source>
        <dbReference type="Proteomes" id="UP001642360"/>
    </source>
</evidence>
<sequence length="1095" mass="123660">MATKSDFAQKLLHDLRRRKERMAASQSSSSSNTMSRDAHGNPGQTYRGSQKIKAPESVGSKTVTSQRRQNGGNRVLTLEESSQQIVPYGRGRNSEQLGDLSMALTFALQNGGKLSKLDSSGNDSMLGFLRHIGRKSLDIVKIQRRSSFDKHRPPTIQFPTISHLHIKDISRGVQNLNQILRACSNGLNFDGYSIEIGKELLKGAMDLEESLRVLANLQEASEYMISPQRKSRIRLLEEDEEDEDNTGKIVEQKQLDLPRFSFDKPSRNSHGNKEVVRTDRKQRLLALTYATEAATQPKKQAPTTSNLMPHRRSASCGTDFKSLSPFQETRNHSSSFHSTQEKGRTANVIAKLMGLEEPPEKVDSQIKEKESSLQQKGMVMQKTEHARTKNVTPKIKNVENQAPHTIKEKLIQANKIPPNRVTTFTQRPEKIQETTNAYTDMMLPNGKPQRRDLEKAYGIDAVSGSTKTATSINIKQSSIIQLNHLPGSHWNIQENERGLNNPMQKEQKSTEKGQTREPVLKDERQQRAAQKHRSPDIPDILQENAENNEIAIQVEKQNANRLLPSNQQKPRDNYGLHQLHMLQNIEHQQEKHHVEKRKQTAKEKMQPRKLKGSQAEPKVSLKPTYGSRSLQKKQAVTCQTTPSKISSMQPTGANSAKELPNSKHNEDLARDESSTNSIANPKKSKNGKSDQKATLSGGVPSPIQENPVHVPATWKKVDYMQVQRSETPKKIAGVMTRQNGTLRNTAKPLKRQISILQEMKQTRHDKTSSSRGEEKFSANWSKEAEVGIIGSNKSQPTMQPLNGVQQLHNEAEKTTTLYSSVGDPKVPQALISSDSTENIDSEVFMVPQDHQRQATILREDPELNSYKNPPNLLNVAADQKRSMEIGILPQHEHSKMSTSGTPEPLTENGKHLRKILMTSQLFLNTAEALFKLNIPVDILHVRDPNCHDEDAKLILDCGYEVMKRKGRRQELTTHPSVKISICYVNISSFNDLVTQLYKDFEMLRAYGREGREELNDADYLLKMLERDVQNRDPDVNGMWDCGWNEKMFAFLDKDSVIKDVERHVLNGLIDEITQDLLYVTASVLIEKNNNVICHN</sequence>
<feature type="region of interest" description="Disordered" evidence="1">
    <location>
        <begin position="491"/>
        <end position="541"/>
    </location>
</feature>
<name>A0ABC8U7T5_9AQUA</name>
<comment type="caution">
    <text evidence="2">The sequence shown here is derived from an EMBL/GenBank/DDBJ whole genome shotgun (WGS) entry which is preliminary data.</text>
</comment>
<evidence type="ECO:0000256" key="1">
    <source>
        <dbReference type="SAM" id="MobiDB-lite"/>
    </source>
</evidence>
<reference evidence="2 3" key="1">
    <citation type="submission" date="2024-02" db="EMBL/GenBank/DDBJ databases">
        <authorList>
            <person name="Vignale AGUSTIN F."/>
            <person name="Sosa J E."/>
            <person name="Modenutti C."/>
        </authorList>
    </citation>
    <scope>NUCLEOTIDE SEQUENCE [LARGE SCALE GENOMIC DNA]</scope>
</reference>
<feature type="region of interest" description="Disordered" evidence="1">
    <location>
        <begin position="1"/>
        <end position="92"/>
    </location>
</feature>
<dbReference type="AlphaFoldDB" id="A0ABC8U7T5"/>
<evidence type="ECO:0000313" key="2">
    <source>
        <dbReference type="EMBL" id="CAK9176354.1"/>
    </source>
</evidence>
<feature type="compositionally biased region" description="Polar residues" evidence="1">
    <location>
        <begin position="59"/>
        <end position="72"/>
    </location>
</feature>
<protein>
    <recommendedName>
        <fullName evidence="4">DUF3741 domain-containing protein</fullName>
    </recommendedName>
</protein>
<dbReference type="PANTHER" id="PTHR34282">
    <property type="entry name" value="OS01G0228800 PROTEIN-RELATED"/>
    <property type="match status" value="1"/>
</dbReference>
<feature type="region of interest" description="Disordered" evidence="1">
    <location>
        <begin position="260"/>
        <end position="280"/>
    </location>
</feature>
<accession>A0ABC8U7T5</accession>
<keyword evidence="3" id="KW-1185">Reference proteome</keyword>
<feature type="compositionally biased region" description="Basic and acidic residues" evidence="1">
    <location>
        <begin position="505"/>
        <end position="526"/>
    </location>
</feature>
<feature type="region of interest" description="Disordered" evidence="1">
    <location>
        <begin position="588"/>
        <end position="707"/>
    </location>
</feature>
<dbReference type="PANTHER" id="PTHR34282:SF1">
    <property type="entry name" value="DUF3741 DOMAIN-CONTAINING PROTEIN"/>
    <property type="match status" value="1"/>
</dbReference>
<evidence type="ECO:0008006" key="4">
    <source>
        <dbReference type="Google" id="ProtNLM"/>
    </source>
</evidence>
<feature type="compositionally biased region" description="Basic and acidic residues" evidence="1">
    <location>
        <begin position="588"/>
        <end position="606"/>
    </location>
</feature>
<dbReference type="EMBL" id="CAUOFW020006824">
    <property type="protein sequence ID" value="CAK9176354.1"/>
    <property type="molecule type" value="Genomic_DNA"/>
</dbReference>
<dbReference type="Proteomes" id="UP001642360">
    <property type="component" value="Unassembled WGS sequence"/>
</dbReference>